<dbReference type="GO" id="GO:0031146">
    <property type="term" value="P:SCF-dependent proteasomal ubiquitin-dependent protein catabolic process"/>
    <property type="evidence" value="ECO:0007669"/>
    <property type="project" value="TreeGrafter"/>
</dbReference>
<reference evidence="2" key="1">
    <citation type="submission" date="2015-09" db="EMBL/GenBank/DDBJ databases">
        <authorList>
            <consortium name="Pathogen Informatics"/>
        </authorList>
    </citation>
    <scope>NUCLEOTIDE SEQUENCE [LARGE SCALE GENOMIC DNA]</scope>
    <source>
        <strain evidence="2">Lake Konstanz</strain>
    </source>
</reference>
<evidence type="ECO:0000313" key="1">
    <source>
        <dbReference type="EMBL" id="CUG89291.1"/>
    </source>
</evidence>
<name>A0A0S4JCL9_BODSA</name>
<dbReference type="EMBL" id="CYKH01001718">
    <property type="protein sequence ID" value="CUG89291.1"/>
    <property type="molecule type" value="Genomic_DNA"/>
</dbReference>
<dbReference type="AlphaFoldDB" id="A0A0S4JCL9"/>
<organism evidence="1 2">
    <name type="scientific">Bodo saltans</name>
    <name type="common">Flagellated protozoan</name>
    <dbReference type="NCBI Taxonomy" id="75058"/>
    <lineage>
        <taxon>Eukaryota</taxon>
        <taxon>Discoba</taxon>
        <taxon>Euglenozoa</taxon>
        <taxon>Kinetoplastea</taxon>
        <taxon>Metakinetoplastina</taxon>
        <taxon>Eubodonida</taxon>
        <taxon>Bodonidae</taxon>
        <taxon>Bodo</taxon>
    </lineage>
</organism>
<dbReference type="VEuPathDB" id="TriTrypDB:BSAL_20295"/>
<dbReference type="Gene3D" id="3.80.10.10">
    <property type="entry name" value="Ribonuclease Inhibitor"/>
    <property type="match status" value="2"/>
</dbReference>
<proteinExistence type="predicted"/>
<protein>
    <submittedName>
        <fullName evidence="1">GPI-anchored surface protein, putative</fullName>
    </submittedName>
</protein>
<feature type="non-terminal residue" evidence="1">
    <location>
        <position position="1"/>
    </location>
</feature>
<evidence type="ECO:0000313" key="2">
    <source>
        <dbReference type="Proteomes" id="UP000051952"/>
    </source>
</evidence>
<gene>
    <name evidence="1" type="ORF">BSAL_20295</name>
</gene>
<keyword evidence="2" id="KW-1185">Reference proteome</keyword>
<dbReference type="InterPro" id="IPR032675">
    <property type="entry name" value="LRR_dom_sf"/>
</dbReference>
<accession>A0A0S4JCL9</accession>
<dbReference type="PANTHER" id="PTHR13318">
    <property type="entry name" value="PARTNER OF PAIRED, ISOFORM B-RELATED"/>
    <property type="match status" value="1"/>
</dbReference>
<dbReference type="Proteomes" id="UP000051952">
    <property type="component" value="Unassembled WGS sequence"/>
</dbReference>
<dbReference type="SUPFAM" id="SSF52047">
    <property type="entry name" value="RNI-like"/>
    <property type="match status" value="1"/>
</dbReference>
<dbReference type="GO" id="GO:0019005">
    <property type="term" value="C:SCF ubiquitin ligase complex"/>
    <property type="evidence" value="ECO:0007669"/>
    <property type="project" value="TreeGrafter"/>
</dbReference>
<dbReference type="PANTHER" id="PTHR13318:SF247">
    <property type="entry name" value="GH16156P"/>
    <property type="match status" value="1"/>
</dbReference>
<sequence length="406" mass="46180">TSERKKMLALRCQKDGRVRALRRPRFTALQLRHLSLSGKRSVGAHDETAALRIVTFVHLRSVTLIHWEVSSTLMRALGQLPELEHVNLKEGKSRKWIDVQPLLLLRWEYLRSLQLPAMMSHANALRSSFPSLQLLSLVGAHIIPSQFKSLASLRSLSLEDCWWHRSNSSELFGTLHHLRRLALHSCSLNDEDLLEISSHLTNLFHLTLDIPALSRNATDSGLLLLSSLVNLEHLYLKCGPQRRMFFGDREEITLTDVALEFLGALSRLRYLSLSFPYISHDGMQRILRMQHLTELHLHCRGMNELFLFRLVELRLLKVLSLGRCRHVTDRVLARWTRLQCLEEVTLSECYGSFTDDGLDCLRTVGGVAVSPERIGKRSSMGKLRLLMICNCYGLSSGGGGFELVCS</sequence>